<dbReference type="CDD" id="cd14066">
    <property type="entry name" value="STKc_IRAK"/>
    <property type="match status" value="1"/>
</dbReference>
<evidence type="ECO:0000256" key="7">
    <source>
        <dbReference type="ARBA" id="ARBA00022729"/>
    </source>
</evidence>
<comment type="subcellular location">
    <subcellularLocation>
        <location evidence="1">Membrane</location>
        <topology evidence="1">Single-pass type I membrane protein</topology>
    </subcellularLocation>
</comment>
<keyword evidence="6 17" id="KW-0812">Transmembrane</keyword>
<comment type="similarity">
    <text evidence="2">Belongs to the protein kinase superfamily. Ser/Thr protein kinase family.</text>
</comment>
<dbReference type="AlphaFoldDB" id="A0A8T0GER8"/>
<dbReference type="InterPro" id="IPR051824">
    <property type="entry name" value="LRR_Rcpt-Like_S/T_Kinase"/>
</dbReference>
<evidence type="ECO:0000313" key="20">
    <source>
        <dbReference type="Proteomes" id="UP000822688"/>
    </source>
</evidence>
<organism evidence="19 20">
    <name type="scientific">Ceratodon purpureus</name>
    <name type="common">Fire moss</name>
    <name type="synonym">Dicranum purpureum</name>
    <dbReference type="NCBI Taxonomy" id="3225"/>
    <lineage>
        <taxon>Eukaryota</taxon>
        <taxon>Viridiplantae</taxon>
        <taxon>Streptophyta</taxon>
        <taxon>Embryophyta</taxon>
        <taxon>Bryophyta</taxon>
        <taxon>Bryophytina</taxon>
        <taxon>Bryopsida</taxon>
        <taxon>Dicranidae</taxon>
        <taxon>Pseudoditrichales</taxon>
        <taxon>Ditrichaceae</taxon>
        <taxon>Ceratodon</taxon>
    </lineage>
</organism>
<keyword evidence="10" id="KW-0418">Kinase</keyword>
<dbReference type="InterPro" id="IPR017441">
    <property type="entry name" value="Protein_kinase_ATP_BS"/>
</dbReference>
<keyword evidence="11 15" id="KW-0067">ATP-binding</keyword>
<evidence type="ECO:0000256" key="9">
    <source>
        <dbReference type="ARBA" id="ARBA00022741"/>
    </source>
</evidence>
<dbReference type="InterPro" id="IPR008271">
    <property type="entry name" value="Ser/Thr_kinase_AS"/>
</dbReference>
<evidence type="ECO:0000256" key="17">
    <source>
        <dbReference type="SAM" id="Phobius"/>
    </source>
</evidence>
<name>A0A8T0GER8_CERPU</name>
<dbReference type="SMART" id="SM00220">
    <property type="entry name" value="S_TKc"/>
    <property type="match status" value="1"/>
</dbReference>
<dbReference type="InterPro" id="IPR013210">
    <property type="entry name" value="LRR_N_plant-typ"/>
</dbReference>
<dbReference type="PANTHER" id="PTHR48006">
    <property type="entry name" value="LEUCINE-RICH REPEAT-CONTAINING PROTEIN DDB_G0281931-RELATED"/>
    <property type="match status" value="1"/>
</dbReference>
<evidence type="ECO:0000256" key="11">
    <source>
        <dbReference type="ARBA" id="ARBA00022840"/>
    </source>
</evidence>
<keyword evidence="5" id="KW-0808">Transferase</keyword>
<evidence type="ECO:0000256" key="14">
    <source>
        <dbReference type="ARBA" id="ARBA00023180"/>
    </source>
</evidence>
<evidence type="ECO:0000256" key="8">
    <source>
        <dbReference type="ARBA" id="ARBA00022737"/>
    </source>
</evidence>
<dbReference type="Pfam" id="PF00560">
    <property type="entry name" value="LRR_1"/>
    <property type="match status" value="1"/>
</dbReference>
<dbReference type="InterPro" id="IPR032675">
    <property type="entry name" value="LRR_dom_sf"/>
</dbReference>
<keyword evidence="14" id="KW-0325">Glycoprotein</keyword>
<evidence type="ECO:0000256" key="12">
    <source>
        <dbReference type="ARBA" id="ARBA00022989"/>
    </source>
</evidence>
<gene>
    <name evidence="19" type="ORF">KC19_11G136600</name>
</gene>
<dbReference type="PANTHER" id="PTHR48006:SF34">
    <property type="entry name" value="OS08G0203700 PROTEIN"/>
    <property type="match status" value="1"/>
</dbReference>
<evidence type="ECO:0000256" key="6">
    <source>
        <dbReference type="ARBA" id="ARBA00022692"/>
    </source>
</evidence>
<sequence length="873" mass="97114">MAGHERSVFCSIPEHGTSSMGHVLGGKGWNLMLQRKSCFCAIVVALLFLSPPTTEAIDYTTYWPPEQLDALQSLWAAWNRSTPNPGSNLAGWNSSQTLPCWQEYDQFAPNWRGVQCLDAKMDCTAPDSTNKSDCNGYIIGLTLNNASIHGVLPPEIGNITTLATLELTGNPNLTGPLPYEINYPYLYTLDLHDNGFNGTLPDMPQLYTLLNVDLSGNQFVGRFLPQIHKWAYLQILKLARNHFNDTIPRDAFVNMTQMESLDLSVNKLTGAVPDLTKCTNLQSLVLSNNSFSGPLPDLTTFTSLRTLKLAYNNLTGSFPFLSSFVNASTVNGTLSVLDLSGTQLTGSVTNWNASDMISLEELYLDNNRISGTLDVSHLIASGFVRNVSATGSQGLRTLSMMNTDITDVIYEEGSIGGIKTLVRLQGTPYCNSKTADDGTRCFCQQFCSNQGSLNNTKVIIIAAVTSSIAILLMVIAFAAAYLYRTRRYKRYLLLQVQQKFEEFDVKPTIFPYNELRLATRDFHPDMKLGEGGYGAVYKGVLPSKSTVAVKQLFVKNTQGIDDFLNEVVLITGMKHRNLVNLKGCCLREHQRLLVYEYVDNYDIDQVLLRGEHKTPLSWAVRQNICLGVARGLHYLHSLAKPRIIHRDIKASNILLDKSFEPKIADFGLALLFPDEKSHIMTVHVAGTKGYLAPEYASLGQLSEKVDVFSFGVLCLEVLSGRRNIEESVPLDEVYLSKWAWKLHAEGKLMDLVDPIMNLQDDEKADVQRLFNIALLCSQDSAEERPTMARVVAMLQHDTESEVVVLNSGKRERQLDSVRLLAFGKGELPTVTETEDEAETSTLNPRASRRESVRRDGELITVDGLIQLSEMRAR</sequence>
<feature type="binding site" evidence="15">
    <location>
        <position position="550"/>
    </location>
    <ligand>
        <name>ATP</name>
        <dbReference type="ChEBI" id="CHEBI:30616"/>
    </ligand>
</feature>
<dbReference type="Pfam" id="PF08263">
    <property type="entry name" value="LRRNT_2"/>
    <property type="match status" value="1"/>
</dbReference>
<keyword evidence="7" id="KW-0732">Signal</keyword>
<feature type="domain" description="Protein kinase" evidence="18">
    <location>
        <begin position="522"/>
        <end position="799"/>
    </location>
</feature>
<dbReference type="PROSITE" id="PS50011">
    <property type="entry name" value="PROTEIN_KINASE_DOM"/>
    <property type="match status" value="1"/>
</dbReference>
<keyword evidence="20" id="KW-1185">Reference proteome</keyword>
<dbReference type="GO" id="GO:0005524">
    <property type="term" value="F:ATP binding"/>
    <property type="evidence" value="ECO:0007669"/>
    <property type="project" value="UniProtKB-UniRule"/>
</dbReference>
<dbReference type="SUPFAM" id="SSF56112">
    <property type="entry name" value="Protein kinase-like (PK-like)"/>
    <property type="match status" value="1"/>
</dbReference>
<evidence type="ECO:0000259" key="18">
    <source>
        <dbReference type="PROSITE" id="PS50011"/>
    </source>
</evidence>
<dbReference type="EMBL" id="CM026432">
    <property type="protein sequence ID" value="KAG0557515.1"/>
    <property type="molecule type" value="Genomic_DNA"/>
</dbReference>
<evidence type="ECO:0000256" key="2">
    <source>
        <dbReference type="ARBA" id="ARBA00008684"/>
    </source>
</evidence>
<keyword evidence="12 17" id="KW-1133">Transmembrane helix</keyword>
<dbReference type="PROSITE" id="PS00108">
    <property type="entry name" value="PROTEIN_KINASE_ST"/>
    <property type="match status" value="1"/>
</dbReference>
<accession>A0A8T0GER8</accession>
<dbReference type="Gene3D" id="3.30.200.20">
    <property type="entry name" value="Phosphorylase Kinase, domain 1"/>
    <property type="match status" value="1"/>
</dbReference>
<evidence type="ECO:0000256" key="3">
    <source>
        <dbReference type="ARBA" id="ARBA00022527"/>
    </source>
</evidence>
<proteinExistence type="inferred from homology"/>
<keyword evidence="8" id="KW-0677">Repeat</keyword>
<dbReference type="InterPro" id="IPR001611">
    <property type="entry name" value="Leu-rich_rpt"/>
</dbReference>
<evidence type="ECO:0000256" key="15">
    <source>
        <dbReference type="PROSITE-ProRule" id="PRU10141"/>
    </source>
</evidence>
<evidence type="ECO:0000256" key="16">
    <source>
        <dbReference type="SAM" id="MobiDB-lite"/>
    </source>
</evidence>
<keyword evidence="9 15" id="KW-0547">Nucleotide-binding</keyword>
<dbReference type="GO" id="GO:0004674">
    <property type="term" value="F:protein serine/threonine kinase activity"/>
    <property type="evidence" value="ECO:0007669"/>
    <property type="project" value="UniProtKB-KW"/>
</dbReference>
<evidence type="ECO:0000313" key="19">
    <source>
        <dbReference type="EMBL" id="KAG0557513.1"/>
    </source>
</evidence>
<keyword evidence="13 17" id="KW-0472">Membrane</keyword>
<dbReference type="EMBL" id="CM026432">
    <property type="protein sequence ID" value="KAG0557513.1"/>
    <property type="molecule type" value="Genomic_DNA"/>
</dbReference>
<dbReference type="Pfam" id="PF13855">
    <property type="entry name" value="LRR_8"/>
    <property type="match status" value="1"/>
</dbReference>
<feature type="transmembrane region" description="Helical" evidence="17">
    <location>
        <begin position="458"/>
        <end position="483"/>
    </location>
</feature>
<reference evidence="19 20" key="1">
    <citation type="submission" date="2020-06" db="EMBL/GenBank/DDBJ databases">
        <title>WGS assembly of Ceratodon purpureus strain R40.</title>
        <authorList>
            <person name="Carey S.B."/>
            <person name="Jenkins J."/>
            <person name="Shu S."/>
            <person name="Lovell J.T."/>
            <person name="Sreedasyam A."/>
            <person name="Maumus F."/>
            <person name="Tiley G.P."/>
            <person name="Fernandez-Pozo N."/>
            <person name="Barry K."/>
            <person name="Chen C."/>
            <person name="Wang M."/>
            <person name="Lipzen A."/>
            <person name="Daum C."/>
            <person name="Saski C.A."/>
            <person name="Payton A.C."/>
            <person name="Mcbreen J.C."/>
            <person name="Conrad R.E."/>
            <person name="Kollar L.M."/>
            <person name="Olsson S."/>
            <person name="Huttunen S."/>
            <person name="Landis J.B."/>
            <person name="Wickett N.J."/>
            <person name="Johnson M.G."/>
            <person name="Rensing S.A."/>
            <person name="Grimwood J."/>
            <person name="Schmutz J."/>
            <person name="Mcdaniel S.F."/>
        </authorList>
    </citation>
    <scope>NUCLEOTIDE SEQUENCE [LARGE SCALE GENOMIC DNA]</scope>
    <source>
        <strain evidence="19 20">R40</strain>
    </source>
</reference>
<dbReference type="FunFam" id="3.30.200.20:FF:000415">
    <property type="entry name" value="receptor-like serine/threonine-protein kinase NCRK"/>
    <property type="match status" value="1"/>
</dbReference>
<comment type="caution">
    <text evidence="19">The sequence shown here is derived from an EMBL/GenBank/DDBJ whole genome shotgun (WGS) entry which is preliminary data.</text>
</comment>
<dbReference type="PROSITE" id="PS51450">
    <property type="entry name" value="LRR"/>
    <property type="match status" value="1"/>
</dbReference>
<evidence type="ECO:0000256" key="1">
    <source>
        <dbReference type="ARBA" id="ARBA00004479"/>
    </source>
</evidence>
<dbReference type="FunFam" id="1.10.510.10:FF:000590">
    <property type="entry name" value="PR5-like receptor kinase"/>
    <property type="match status" value="1"/>
</dbReference>
<evidence type="ECO:0000256" key="4">
    <source>
        <dbReference type="ARBA" id="ARBA00022614"/>
    </source>
</evidence>
<dbReference type="Gene3D" id="1.10.510.10">
    <property type="entry name" value="Transferase(Phosphotransferase) domain 1"/>
    <property type="match status" value="1"/>
</dbReference>
<dbReference type="InterPro" id="IPR000719">
    <property type="entry name" value="Prot_kinase_dom"/>
</dbReference>
<dbReference type="Proteomes" id="UP000822688">
    <property type="component" value="Chromosome 11"/>
</dbReference>
<protein>
    <recommendedName>
        <fullName evidence="18">Protein kinase domain-containing protein</fullName>
    </recommendedName>
</protein>
<evidence type="ECO:0000256" key="5">
    <source>
        <dbReference type="ARBA" id="ARBA00022679"/>
    </source>
</evidence>
<keyword evidence="4" id="KW-0433">Leucine-rich repeat</keyword>
<keyword evidence="3" id="KW-0723">Serine/threonine-protein kinase</keyword>
<dbReference type="SUPFAM" id="SSF52058">
    <property type="entry name" value="L domain-like"/>
    <property type="match status" value="1"/>
</dbReference>
<dbReference type="GO" id="GO:0016020">
    <property type="term" value="C:membrane"/>
    <property type="evidence" value="ECO:0007669"/>
    <property type="project" value="UniProtKB-SubCell"/>
</dbReference>
<dbReference type="InterPro" id="IPR011009">
    <property type="entry name" value="Kinase-like_dom_sf"/>
</dbReference>
<dbReference type="Pfam" id="PF00069">
    <property type="entry name" value="Pkinase"/>
    <property type="match status" value="1"/>
</dbReference>
<evidence type="ECO:0000256" key="10">
    <source>
        <dbReference type="ARBA" id="ARBA00022777"/>
    </source>
</evidence>
<feature type="region of interest" description="Disordered" evidence="16">
    <location>
        <begin position="830"/>
        <end position="851"/>
    </location>
</feature>
<dbReference type="Gene3D" id="3.80.10.10">
    <property type="entry name" value="Ribonuclease Inhibitor"/>
    <property type="match status" value="2"/>
</dbReference>
<dbReference type="PROSITE" id="PS00107">
    <property type="entry name" value="PROTEIN_KINASE_ATP"/>
    <property type="match status" value="1"/>
</dbReference>
<evidence type="ECO:0000256" key="13">
    <source>
        <dbReference type="ARBA" id="ARBA00023136"/>
    </source>
</evidence>